<dbReference type="InterPro" id="IPR023214">
    <property type="entry name" value="HAD_sf"/>
</dbReference>
<sequence>MKAQGPKAIVFTDWDGTVTLQDSNDYMTDTLGFGLKKRKDVAQLMLNEKLSFRDGFREMLQSITDNHHSLEDCIEVLLKNIHIDPGFKSFLEWCRSNNIPLYVISSGMKPIINALLKNYMGEKDESYISIIANDAKTDPNDKYKWEIVYRDETPFGHDKSRSINKILSCYKESKPMVFYCGDGISDLSASKCCDVLFARSGENLVTYCNRQNIPYEEFSTFNDIKKKISETMEELN</sequence>
<name>A0A7D9CYX3_DEKBR</name>
<reference evidence="2 3" key="1">
    <citation type="submission" date="2019-07" db="EMBL/GenBank/DDBJ databases">
        <authorList>
            <person name="Friedrich A."/>
            <person name="Schacherer J."/>
        </authorList>
    </citation>
    <scope>NUCLEOTIDE SEQUENCE [LARGE SCALE GENOMIC DNA]</scope>
</reference>
<dbReference type="AlphaFoldDB" id="A0A7D9CYX3"/>
<dbReference type="Proteomes" id="UP000478008">
    <property type="component" value="Unassembled WGS sequence"/>
</dbReference>
<dbReference type="Gene3D" id="3.40.50.1000">
    <property type="entry name" value="HAD superfamily/HAD-like"/>
    <property type="match status" value="1"/>
</dbReference>
<dbReference type="InterPro" id="IPR050849">
    <property type="entry name" value="HAD-like_hydrolase_phosphatase"/>
</dbReference>
<dbReference type="Gene3D" id="3.90.1470.20">
    <property type="match status" value="1"/>
</dbReference>
<dbReference type="NCBIfam" id="TIGR01488">
    <property type="entry name" value="HAD-SF-IB"/>
    <property type="match status" value="1"/>
</dbReference>
<organism evidence="2 3">
    <name type="scientific">Dekkera bruxellensis</name>
    <name type="common">Brettanomyces custersii</name>
    <dbReference type="NCBI Taxonomy" id="5007"/>
    <lineage>
        <taxon>Eukaryota</taxon>
        <taxon>Fungi</taxon>
        <taxon>Dikarya</taxon>
        <taxon>Ascomycota</taxon>
        <taxon>Saccharomycotina</taxon>
        <taxon>Pichiomycetes</taxon>
        <taxon>Pichiales</taxon>
        <taxon>Pichiaceae</taxon>
        <taxon>Brettanomyces</taxon>
    </lineage>
</organism>
<dbReference type="EMBL" id="CABFWN010000001">
    <property type="protein sequence ID" value="VUG16852.1"/>
    <property type="molecule type" value="Genomic_DNA"/>
</dbReference>
<keyword evidence="3" id="KW-1185">Reference proteome</keyword>
<dbReference type="Pfam" id="PF12710">
    <property type="entry name" value="HAD"/>
    <property type="match status" value="1"/>
</dbReference>
<dbReference type="PANTHER" id="PTHR28181">
    <property type="entry name" value="UPF0655 PROTEIN YCR015C"/>
    <property type="match status" value="1"/>
</dbReference>
<dbReference type="GO" id="GO:0016791">
    <property type="term" value="F:phosphatase activity"/>
    <property type="evidence" value="ECO:0007669"/>
    <property type="project" value="InterPro"/>
</dbReference>
<gene>
    <name evidence="2" type="ORF">DEBR0S1_27292G</name>
</gene>
<dbReference type="PANTHER" id="PTHR28181:SF2">
    <property type="entry name" value="PHOSPHORIC MONOESTER HYDROLASE"/>
    <property type="match status" value="1"/>
</dbReference>
<dbReference type="NCBIfam" id="TIGR01489">
    <property type="entry name" value="DKMTPPase-SF"/>
    <property type="match status" value="1"/>
</dbReference>
<dbReference type="InterPro" id="IPR036412">
    <property type="entry name" value="HAD-like_sf"/>
</dbReference>
<proteinExistence type="predicted"/>
<protein>
    <submittedName>
        <fullName evidence="2">DEBR0S1_27292g1_1</fullName>
    </submittedName>
</protein>
<evidence type="ECO:0000256" key="1">
    <source>
        <dbReference type="ARBA" id="ARBA00022801"/>
    </source>
</evidence>
<dbReference type="InterPro" id="IPR006384">
    <property type="entry name" value="HAD_hydro_PyrdxlP_Pase-like"/>
</dbReference>
<accession>A0A7D9CYX3</accession>
<keyword evidence="1" id="KW-0378">Hydrolase</keyword>
<dbReference type="SUPFAM" id="SSF56784">
    <property type="entry name" value="HAD-like"/>
    <property type="match status" value="1"/>
</dbReference>
<evidence type="ECO:0000313" key="3">
    <source>
        <dbReference type="Proteomes" id="UP000478008"/>
    </source>
</evidence>
<evidence type="ECO:0000313" key="2">
    <source>
        <dbReference type="EMBL" id="VUG16852.1"/>
    </source>
</evidence>